<organism evidence="1 2">
    <name type="scientific">Dreissena polymorpha</name>
    <name type="common">Zebra mussel</name>
    <name type="synonym">Mytilus polymorpha</name>
    <dbReference type="NCBI Taxonomy" id="45954"/>
    <lineage>
        <taxon>Eukaryota</taxon>
        <taxon>Metazoa</taxon>
        <taxon>Spiralia</taxon>
        <taxon>Lophotrochozoa</taxon>
        <taxon>Mollusca</taxon>
        <taxon>Bivalvia</taxon>
        <taxon>Autobranchia</taxon>
        <taxon>Heteroconchia</taxon>
        <taxon>Euheterodonta</taxon>
        <taxon>Imparidentia</taxon>
        <taxon>Neoheterodontei</taxon>
        <taxon>Myida</taxon>
        <taxon>Dreissenoidea</taxon>
        <taxon>Dreissenidae</taxon>
        <taxon>Dreissena</taxon>
    </lineage>
</organism>
<reference evidence="1" key="2">
    <citation type="submission" date="2020-11" db="EMBL/GenBank/DDBJ databases">
        <authorList>
            <person name="McCartney M.A."/>
            <person name="Auch B."/>
            <person name="Kono T."/>
            <person name="Mallez S."/>
            <person name="Becker A."/>
            <person name="Gohl D.M."/>
            <person name="Silverstein K.A.T."/>
            <person name="Koren S."/>
            <person name="Bechman K.B."/>
            <person name="Herman A."/>
            <person name="Abrahante J.E."/>
            <person name="Garbe J."/>
        </authorList>
    </citation>
    <scope>NUCLEOTIDE SEQUENCE</scope>
    <source>
        <strain evidence="1">Duluth1</strain>
        <tissue evidence="1">Whole animal</tissue>
    </source>
</reference>
<gene>
    <name evidence="1" type="ORF">DPMN_057916</name>
</gene>
<dbReference type="Proteomes" id="UP000828390">
    <property type="component" value="Unassembled WGS sequence"/>
</dbReference>
<evidence type="ECO:0000313" key="1">
    <source>
        <dbReference type="EMBL" id="KAH3715210.1"/>
    </source>
</evidence>
<dbReference type="AlphaFoldDB" id="A0A9D4C119"/>
<sequence length="87" mass="9742">MCLVQRERDVEALAKKESVSGFQIQGVRMCSALCVDVSHDMCCLFTLSQRSPEDVIGNEMQHERLLAFQDCFAGEAPKETTFLRLSG</sequence>
<proteinExistence type="predicted"/>
<protein>
    <submittedName>
        <fullName evidence="1">Uncharacterized protein</fullName>
    </submittedName>
</protein>
<reference evidence="1" key="1">
    <citation type="journal article" date="2019" name="bioRxiv">
        <title>The Genome of the Zebra Mussel, Dreissena polymorpha: A Resource for Invasive Species Research.</title>
        <authorList>
            <person name="McCartney M.A."/>
            <person name="Auch B."/>
            <person name="Kono T."/>
            <person name="Mallez S."/>
            <person name="Zhang Y."/>
            <person name="Obille A."/>
            <person name="Becker A."/>
            <person name="Abrahante J.E."/>
            <person name="Garbe J."/>
            <person name="Badalamenti J.P."/>
            <person name="Herman A."/>
            <person name="Mangelson H."/>
            <person name="Liachko I."/>
            <person name="Sullivan S."/>
            <person name="Sone E.D."/>
            <person name="Koren S."/>
            <person name="Silverstein K.A.T."/>
            <person name="Beckman K.B."/>
            <person name="Gohl D.M."/>
        </authorList>
    </citation>
    <scope>NUCLEOTIDE SEQUENCE</scope>
    <source>
        <strain evidence="1">Duluth1</strain>
        <tissue evidence="1">Whole animal</tissue>
    </source>
</reference>
<dbReference type="EMBL" id="JAIWYP010000013">
    <property type="protein sequence ID" value="KAH3715210.1"/>
    <property type="molecule type" value="Genomic_DNA"/>
</dbReference>
<keyword evidence="2" id="KW-1185">Reference proteome</keyword>
<accession>A0A9D4C119</accession>
<evidence type="ECO:0000313" key="2">
    <source>
        <dbReference type="Proteomes" id="UP000828390"/>
    </source>
</evidence>
<comment type="caution">
    <text evidence="1">The sequence shown here is derived from an EMBL/GenBank/DDBJ whole genome shotgun (WGS) entry which is preliminary data.</text>
</comment>
<name>A0A9D4C119_DREPO</name>